<dbReference type="GO" id="GO:0102965">
    <property type="term" value="F:alcohol-forming long-chain fatty acyl-CoA reductase activity"/>
    <property type="evidence" value="ECO:0007669"/>
    <property type="project" value="UniProtKB-EC"/>
</dbReference>
<accession>A0A5J4ZF85</accession>
<dbReference type="AlphaFoldDB" id="A0A5J4ZF85"/>
<comment type="similarity">
    <text evidence="1">Belongs to the fatty acyl-CoA reductase family.</text>
</comment>
<dbReference type="Pfam" id="PF07993">
    <property type="entry name" value="NAD_binding_4"/>
    <property type="match status" value="1"/>
</dbReference>
<comment type="function">
    <text evidence="1">Catalyzes the reduction of fatty acyl-CoA to fatty alcohols.</text>
</comment>
<sequence length="169" mass="18521">MTKVYGTEVYNFKRHRVAEYLVNSLSQQPIPDKPAESKSGSNLPNSITLIEIQRDRLTKIAMANQLKAGDDATSKPKKPFSSKLVKEIYETELLVKDEGKTAVTKGDDFGGELQTYGKSYENFMLSKLVPVVGNVSESDLGFEEDLADLIANDVDVIANSAANTTLDEG</sequence>
<evidence type="ECO:0000313" key="4">
    <source>
        <dbReference type="Proteomes" id="UP000325577"/>
    </source>
</evidence>
<evidence type="ECO:0000313" key="3">
    <source>
        <dbReference type="EMBL" id="KAA8517160.1"/>
    </source>
</evidence>
<evidence type="ECO:0000259" key="2">
    <source>
        <dbReference type="Pfam" id="PF07993"/>
    </source>
</evidence>
<keyword evidence="1" id="KW-0443">Lipid metabolism</keyword>
<name>A0A5J4ZF85_9ASTE</name>
<keyword evidence="1" id="KW-0560">Oxidoreductase</keyword>
<keyword evidence="1" id="KW-0521">NADP</keyword>
<dbReference type="PANTHER" id="PTHR11011">
    <property type="entry name" value="MALE STERILITY PROTEIN 2-RELATED"/>
    <property type="match status" value="1"/>
</dbReference>
<dbReference type="InterPro" id="IPR026055">
    <property type="entry name" value="FAR"/>
</dbReference>
<comment type="catalytic activity">
    <reaction evidence="1">
        <text>a long-chain fatty acyl-CoA + 2 NADPH + 2 H(+) = a long-chain primary fatty alcohol + 2 NADP(+) + CoA</text>
        <dbReference type="Rhea" id="RHEA:52716"/>
        <dbReference type="ChEBI" id="CHEBI:15378"/>
        <dbReference type="ChEBI" id="CHEBI:57287"/>
        <dbReference type="ChEBI" id="CHEBI:57783"/>
        <dbReference type="ChEBI" id="CHEBI:58349"/>
        <dbReference type="ChEBI" id="CHEBI:77396"/>
        <dbReference type="ChEBI" id="CHEBI:83139"/>
        <dbReference type="EC" id="1.2.1.84"/>
    </reaction>
</comment>
<keyword evidence="1" id="KW-0444">Lipid biosynthesis</keyword>
<evidence type="ECO:0000256" key="1">
    <source>
        <dbReference type="RuleBase" id="RU363097"/>
    </source>
</evidence>
<dbReference type="Gene3D" id="3.40.50.720">
    <property type="entry name" value="NAD(P)-binding Rossmann-like Domain"/>
    <property type="match status" value="1"/>
</dbReference>
<keyword evidence="4" id="KW-1185">Reference proteome</keyword>
<dbReference type="GO" id="GO:0080019">
    <property type="term" value="F:alcohol-forming very long-chain fatty acyl-CoA reductase activity"/>
    <property type="evidence" value="ECO:0007669"/>
    <property type="project" value="InterPro"/>
</dbReference>
<dbReference type="PANTHER" id="PTHR11011:SF45">
    <property type="entry name" value="FATTY ACYL-COA REDUCTASE CG8306-RELATED"/>
    <property type="match status" value="1"/>
</dbReference>
<dbReference type="EC" id="1.2.1.84" evidence="1"/>
<protein>
    <recommendedName>
        <fullName evidence="1">Fatty acyl-CoA reductase</fullName>
        <ecNumber evidence="1">1.2.1.84</ecNumber>
    </recommendedName>
</protein>
<gene>
    <name evidence="3" type="ORF">F0562_017453</name>
</gene>
<dbReference type="GO" id="GO:0035336">
    <property type="term" value="P:long-chain fatty-acyl-CoA metabolic process"/>
    <property type="evidence" value="ECO:0007669"/>
    <property type="project" value="TreeGrafter"/>
</dbReference>
<dbReference type="EMBL" id="CM018051">
    <property type="protein sequence ID" value="KAA8517160.1"/>
    <property type="molecule type" value="Genomic_DNA"/>
</dbReference>
<proteinExistence type="inferred from homology"/>
<dbReference type="Proteomes" id="UP000325577">
    <property type="component" value="Linkage Group LG8"/>
</dbReference>
<organism evidence="3 4">
    <name type="scientific">Nyssa sinensis</name>
    <dbReference type="NCBI Taxonomy" id="561372"/>
    <lineage>
        <taxon>Eukaryota</taxon>
        <taxon>Viridiplantae</taxon>
        <taxon>Streptophyta</taxon>
        <taxon>Embryophyta</taxon>
        <taxon>Tracheophyta</taxon>
        <taxon>Spermatophyta</taxon>
        <taxon>Magnoliopsida</taxon>
        <taxon>eudicotyledons</taxon>
        <taxon>Gunneridae</taxon>
        <taxon>Pentapetalae</taxon>
        <taxon>asterids</taxon>
        <taxon>Cornales</taxon>
        <taxon>Nyssaceae</taxon>
        <taxon>Nyssa</taxon>
    </lineage>
</organism>
<dbReference type="GO" id="GO:0010345">
    <property type="term" value="P:suberin biosynthetic process"/>
    <property type="evidence" value="ECO:0007669"/>
    <property type="project" value="TreeGrafter"/>
</dbReference>
<reference evidence="3 4" key="1">
    <citation type="submission" date="2019-09" db="EMBL/GenBank/DDBJ databases">
        <title>A chromosome-level genome assembly of the Chinese tupelo Nyssa sinensis.</title>
        <authorList>
            <person name="Yang X."/>
            <person name="Kang M."/>
            <person name="Yang Y."/>
            <person name="Xiong H."/>
            <person name="Wang M."/>
            <person name="Zhang Z."/>
            <person name="Wang Z."/>
            <person name="Wu H."/>
            <person name="Ma T."/>
            <person name="Liu J."/>
            <person name="Xi Z."/>
        </authorList>
    </citation>
    <scope>NUCLEOTIDE SEQUENCE [LARGE SCALE GENOMIC DNA]</scope>
    <source>
        <strain evidence="3">J267</strain>
        <tissue evidence="3">Leaf</tissue>
    </source>
</reference>
<feature type="domain" description="Thioester reductase (TE)" evidence="2">
    <location>
        <begin position="118"/>
        <end position="168"/>
    </location>
</feature>
<dbReference type="OrthoDB" id="1694751at2759"/>
<dbReference type="InterPro" id="IPR013120">
    <property type="entry name" value="FAR_NAD-bd"/>
</dbReference>